<feature type="region of interest" description="Disordered" evidence="1">
    <location>
        <begin position="44"/>
        <end position="93"/>
    </location>
</feature>
<dbReference type="SMART" id="SM00444">
    <property type="entry name" value="GYF"/>
    <property type="match status" value="1"/>
</dbReference>
<feature type="compositionally biased region" description="Basic and acidic residues" evidence="1">
    <location>
        <begin position="986"/>
        <end position="995"/>
    </location>
</feature>
<accession>A0A0R3SC27</accession>
<sequence>MASFAENGISSENRFAPVVDNFPRAVDQNPRPSEILGQLATSDVNTGSTSVSQNANVSNLRNGTVLNNYQPDKNKSSGLDKYQNSSVDAPSGWLSDARDASTLYMDGGSFAENPEGSFNSWKKCPGDLQQNRCYMENGTSGSQILGGMHNNEYVFMQPPDASINGGINMPNFPEGRANASWCHATGWPNDPSLGPSGDRSCMEWSKSLQNQFSEVNSLFPERTWRLRTSSDNDGIASKGSQPSNNRSETHHHQTQQHHHRRKGRTASGSSNSPITDASPNSDDNRSINLPTGQNVNTSDFDIQTCLAESMARLSLMSDISAAVGQRPPVMSTANTSDSMTQLMLGAQASLANLMEKSPFFTNNSAPIYWNTGGSQQEGAFSQKLHPYHHQRPSTSDQYTQHNTLAGTFRGYPGVTTATYNFDQQQQAQQQFQNREDDCIWYYQDPNGRIQGGFSSEQMASWFAAGRYFTPQLLIRRKCDDTLSTLQSYIDIYGEVPFGSKVKVPPVRGGITPDLITYYRTIQTPTSFSTDLIAQMEKDPAYQKLLADTGIPVRVLMKSLEMPALSVIKRVLSRLCNMCSRLCVDDLARLACCISLLEVYSPSVGNLIPISISSPLRTFEMVMDGFGKNGMNAGLPPQSNMMVQTVAKFLEMAAPSLNFNDSICSLLSDLISKGRIDQLPPQEVRGNADSSWPSPQQCQLLSQLQEVVQRQQSTNDNSQSSCTSKGTTATLNGDVTVAPSSDSDRTIRNSSSTGSEPKPKSSRQPQQQPIGSKVNVATTEGGVKSNQQQQGRSRATTTGGQAEQTPSHVAIPKTPAVKNCWAERGAAAIIKAAATGNGCAQSTPSKPQPAAILTPQKPILAPIQCGTLEAANAKKRNKQSKQSSPVQSIGNTKKPENGKKTTKGGSAMPRTPEMESLIQWTEQALKGVTMSVQHVDIPTLVECLVMIDGPFEVENVILDHVESTPRTQQFVRDFLDRRHTCWQQYKKQKEEEENQKKSQKSADNVETSGYIGATKTYQEANDSSPENAWRQIKSKGGSGRRGKKGAKNR</sequence>
<feature type="compositionally biased region" description="Polar residues" evidence="1">
    <location>
        <begin position="44"/>
        <end position="71"/>
    </location>
</feature>
<feature type="compositionally biased region" description="Polar residues" evidence="1">
    <location>
        <begin position="231"/>
        <end position="246"/>
    </location>
</feature>
<dbReference type="OrthoDB" id="48509at2759"/>
<protein>
    <submittedName>
        <fullName evidence="5">GYF domain-containing protein</fullName>
    </submittedName>
</protein>
<reference evidence="5" key="1">
    <citation type="submission" date="2017-02" db="UniProtKB">
        <authorList>
            <consortium name="WormBaseParasite"/>
        </authorList>
    </citation>
    <scope>IDENTIFICATION</scope>
</reference>
<dbReference type="Gene3D" id="3.30.1490.40">
    <property type="match status" value="1"/>
</dbReference>
<feature type="compositionally biased region" description="Polar residues" evidence="1">
    <location>
        <begin position="713"/>
        <end position="740"/>
    </location>
</feature>
<dbReference type="InterPro" id="IPR035445">
    <property type="entry name" value="GYF-like_dom_sf"/>
</dbReference>
<dbReference type="PANTHER" id="PTHR14445:SF36">
    <property type="entry name" value="FI03272P-RELATED"/>
    <property type="match status" value="1"/>
</dbReference>
<proteinExistence type="predicted"/>
<dbReference type="Pfam" id="PF02213">
    <property type="entry name" value="GYF"/>
    <property type="match status" value="1"/>
</dbReference>
<dbReference type="PANTHER" id="PTHR14445">
    <property type="entry name" value="GRB10 INTERACTING GYF PROTEIN"/>
    <property type="match status" value="1"/>
</dbReference>
<dbReference type="STRING" id="6216.A0A0R3SC27"/>
<organism evidence="5">
    <name type="scientific">Hymenolepis diminuta</name>
    <name type="common">Rat tapeworm</name>
    <dbReference type="NCBI Taxonomy" id="6216"/>
    <lineage>
        <taxon>Eukaryota</taxon>
        <taxon>Metazoa</taxon>
        <taxon>Spiralia</taxon>
        <taxon>Lophotrochozoa</taxon>
        <taxon>Platyhelminthes</taxon>
        <taxon>Cestoda</taxon>
        <taxon>Eucestoda</taxon>
        <taxon>Cyclophyllidea</taxon>
        <taxon>Hymenolepididae</taxon>
        <taxon>Hymenolepis</taxon>
    </lineage>
</organism>
<dbReference type="InterPro" id="IPR051640">
    <property type="entry name" value="GRB10-interact_GYF"/>
</dbReference>
<evidence type="ECO:0000313" key="3">
    <source>
        <dbReference type="EMBL" id="VDL19546.1"/>
    </source>
</evidence>
<feature type="compositionally biased region" description="Polar residues" evidence="1">
    <location>
        <begin position="879"/>
        <end position="890"/>
    </location>
</feature>
<feature type="compositionally biased region" description="Polar residues" evidence="1">
    <location>
        <begin position="1014"/>
        <end position="1025"/>
    </location>
</feature>
<name>A0A0R3SC27_HYMDI</name>
<feature type="region of interest" description="Disordered" evidence="1">
    <location>
        <begin position="708"/>
        <end position="810"/>
    </location>
</feature>
<evidence type="ECO:0000259" key="2">
    <source>
        <dbReference type="PROSITE" id="PS50829"/>
    </source>
</evidence>
<dbReference type="PROSITE" id="PS50829">
    <property type="entry name" value="GYF"/>
    <property type="match status" value="1"/>
</dbReference>
<reference evidence="3 4" key="2">
    <citation type="submission" date="2018-11" db="EMBL/GenBank/DDBJ databases">
        <authorList>
            <consortium name="Pathogen Informatics"/>
        </authorList>
    </citation>
    <scope>NUCLEOTIDE SEQUENCE [LARGE SCALE GENOMIC DNA]</scope>
</reference>
<dbReference type="GO" id="GO:0005829">
    <property type="term" value="C:cytosol"/>
    <property type="evidence" value="ECO:0007669"/>
    <property type="project" value="TreeGrafter"/>
</dbReference>
<feature type="region of interest" description="Disordered" evidence="1">
    <location>
        <begin position="228"/>
        <end position="297"/>
    </location>
</feature>
<feature type="region of interest" description="Disordered" evidence="1">
    <location>
        <begin position="986"/>
        <end position="1048"/>
    </location>
</feature>
<evidence type="ECO:0000256" key="1">
    <source>
        <dbReference type="SAM" id="MobiDB-lite"/>
    </source>
</evidence>
<gene>
    <name evidence="3" type="ORF">HDID_LOCUS2085</name>
</gene>
<dbReference type="AlphaFoldDB" id="A0A0R3SC27"/>
<feature type="compositionally biased region" description="Basic residues" evidence="1">
    <location>
        <begin position="252"/>
        <end position="264"/>
    </location>
</feature>
<feature type="region of interest" description="Disordered" evidence="1">
    <location>
        <begin position="871"/>
        <end position="911"/>
    </location>
</feature>
<dbReference type="Proteomes" id="UP000274504">
    <property type="component" value="Unassembled WGS sequence"/>
</dbReference>
<feature type="compositionally biased region" description="Polar residues" evidence="1">
    <location>
        <begin position="266"/>
        <end position="297"/>
    </location>
</feature>
<evidence type="ECO:0000313" key="5">
    <source>
        <dbReference type="WBParaSite" id="HDID_0000208401-mRNA-1"/>
    </source>
</evidence>
<feature type="domain" description="GYF" evidence="2">
    <location>
        <begin position="437"/>
        <end position="486"/>
    </location>
</feature>
<feature type="compositionally biased region" description="Polar residues" evidence="1">
    <location>
        <begin position="783"/>
        <end position="806"/>
    </location>
</feature>
<evidence type="ECO:0000313" key="4">
    <source>
        <dbReference type="Proteomes" id="UP000274504"/>
    </source>
</evidence>
<dbReference type="WBParaSite" id="HDID_0000208401-mRNA-1">
    <property type="protein sequence ID" value="HDID_0000208401-mRNA-1"/>
    <property type="gene ID" value="HDID_0000208401"/>
</dbReference>
<dbReference type="EMBL" id="UYSG01000463">
    <property type="protein sequence ID" value="VDL19546.1"/>
    <property type="molecule type" value="Genomic_DNA"/>
</dbReference>
<dbReference type="InterPro" id="IPR003169">
    <property type="entry name" value="GYF"/>
</dbReference>
<feature type="compositionally biased region" description="Basic residues" evidence="1">
    <location>
        <begin position="1037"/>
        <end position="1048"/>
    </location>
</feature>
<dbReference type="SUPFAM" id="SSF55277">
    <property type="entry name" value="GYF domain"/>
    <property type="match status" value="1"/>
</dbReference>